<keyword evidence="3" id="KW-1185">Reference proteome</keyword>
<dbReference type="STRING" id="61819.ENSACIP00000013181"/>
<dbReference type="Proteomes" id="UP000261340">
    <property type="component" value="Unplaced"/>
</dbReference>
<evidence type="ECO:0000313" key="3">
    <source>
        <dbReference type="Proteomes" id="UP000261340"/>
    </source>
</evidence>
<feature type="coiled-coil region" evidence="1">
    <location>
        <begin position="45"/>
        <end position="75"/>
    </location>
</feature>
<accession>A0A3Q0RR91</accession>
<organism evidence="2 3">
    <name type="scientific">Amphilophus citrinellus</name>
    <name type="common">Midas cichlid</name>
    <name type="synonym">Cichlasoma citrinellum</name>
    <dbReference type="NCBI Taxonomy" id="61819"/>
    <lineage>
        <taxon>Eukaryota</taxon>
        <taxon>Metazoa</taxon>
        <taxon>Chordata</taxon>
        <taxon>Craniata</taxon>
        <taxon>Vertebrata</taxon>
        <taxon>Euteleostomi</taxon>
        <taxon>Actinopterygii</taxon>
        <taxon>Neopterygii</taxon>
        <taxon>Teleostei</taxon>
        <taxon>Neoteleostei</taxon>
        <taxon>Acanthomorphata</taxon>
        <taxon>Ovalentaria</taxon>
        <taxon>Cichlomorphae</taxon>
        <taxon>Cichliformes</taxon>
        <taxon>Cichlidae</taxon>
        <taxon>New World cichlids</taxon>
        <taxon>Cichlasomatinae</taxon>
        <taxon>Heroini</taxon>
        <taxon>Amphilophus</taxon>
    </lineage>
</organism>
<sequence>MNTNRSKKHLDFHSVSVLVWLSEGQRNCGLFSQLTVLTRVLSFRVQRMTQLLKEKEELLRKLKETLRKSQQEGEETCKCQPCVCVFVRFCFVSLMHVYLLIKSIKNRELLVSSQQAEISKWKNRAIKLKVRSKDLESPRKLLDSPKASLLNSPKSRFFDMGGSSRTLSRNCPKQFFDNSSLGSIPGKLRCTPGDCCDSALLLISGASFRKQV</sequence>
<reference evidence="2" key="1">
    <citation type="submission" date="2025-08" db="UniProtKB">
        <authorList>
            <consortium name="Ensembl"/>
        </authorList>
    </citation>
    <scope>IDENTIFICATION</scope>
</reference>
<proteinExistence type="predicted"/>
<dbReference type="Ensembl" id="ENSACIT00000013545.1">
    <property type="protein sequence ID" value="ENSACIP00000013181.1"/>
    <property type="gene ID" value="ENSACIG00000010269.1"/>
</dbReference>
<dbReference type="AlphaFoldDB" id="A0A3Q0RR91"/>
<evidence type="ECO:0000256" key="1">
    <source>
        <dbReference type="SAM" id="Coils"/>
    </source>
</evidence>
<evidence type="ECO:0000313" key="2">
    <source>
        <dbReference type="Ensembl" id="ENSACIP00000013181.1"/>
    </source>
</evidence>
<keyword evidence="1" id="KW-0175">Coiled coil</keyword>
<protein>
    <submittedName>
        <fullName evidence="2">Uncharacterized protein</fullName>
    </submittedName>
</protein>
<dbReference type="OMA" id="NQEEMCK"/>
<dbReference type="GeneTree" id="ENSGT00740000116948"/>
<name>A0A3Q0RR91_AMPCI</name>
<reference evidence="2" key="2">
    <citation type="submission" date="2025-09" db="UniProtKB">
        <authorList>
            <consortium name="Ensembl"/>
        </authorList>
    </citation>
    <scope>IDENTIFICATION</scope>
</reference>